<evidence type="ECO:0000256" key="3">
    <source>
        <dbReference type="ARBA" id="ARBA00022692"/>
    </source>
</evidence>
<dbReference type="PANTHER" id="PTHR23427">
    <property type="entry name" value="SURFEIT LOCUS PROTEIN"/>
    <property type="match status" value="1"/>
</dbReference>
<evidence type="ECO:0000256" key="2">
    <source>
        <dbReference type="ARBA" id="ARBA00007165"/>
    </source>
</evidence>
<keyword evidence="6" id="KW-1003">Cell membrane</keyword>
<name>A0ABP7T8U2_9BURK</name>
<dbReference type="InterPro" id="IPR002994">
    <property type="entry name" value="Surf1/Shy1"/>
</dbReference>
<dbReference type="Proteomes" id="UP001501353">
    <property type="component" value="Unassembled WGS sequence"/>
</dbReference>
<dbReference type="CDD" id="cd06662">
    <property type="entry name" value="SURF1"/>
    <property type="match status" value="1"/>
</dbReference>
<dbReference type="Pfam" id="PF02104">
    <property type="entry name" value="SURF1"/>
    <property type="match status" value="1"/>
</dbReference>
<proteinExistence type="inferred from homology"/>
<protein>
    <recommendedName>
        <fullName evidence="6">SURF1-like protein</fullName>
    </recommendedName>
</protein>
<keyword evidence="3 6" id="KW-0812">Transmembrane</keyword>
<keyword evidence="4 6" id="KW-1133">Transmembrane helix</keyword>
<dbReference type="RefSeq" id="WP_344763161.1">
    <property type="nucleotide sequence ID" value="NZ_BAAAZE010000008.1"/>
</dbReference>
<comment type="caution">
    <text evidence="6">Lacks conserved residue(s) required for the propagation of feature annotation.</text>
</comment>
<accession>A0ABP7T8U2</accession>
<reference evidence="8" key="1">
    <citation type="journal article" date="2019" name="Int. J. Syst. Evol. Microbiol.">
        <title>The Global Catalogue of Microorganisms (GCM) 10K type strain sequencing project: providing services to taxonomists for standard genome sequencing and annotation.</title>
        <authorList>
            <consortium name="The Broad Institute Genomics Platform"/>
            <consortium name="The Broad Institute Genome Sequencing Center for Infectious Disease"/>
            <person name="Wu L."/>
            <person name="Ma J."/>
        </authorList>
    </citation>
    <scope>NUCLEOTIDE SEQUENCE [LARGE SCALE GENOMIC DNA]</scope>
    <source>
        <strain evidence="8">JCM 16673</strain>
    </source>
</reference>
<evidence type="ECO:0000256" key="4">
    <source>
        <dbReference type="ARBA" id="ARBA00022989"/>
    </source>
</evidence>
<dbReference type="InterPro" id="IPR045214">
    <property type="entry name" value="Surf1/Surf4"/>
</dbReference>
<comment type="subcellular location">
    <subcellularLocation>
        <location evidence="6">Cell membrane</location>
        <topology evidence="6">Multi-pass membrane protein</topology>
    </subcellularLocation>
    <subcellularLocation>
        <location evidence="1">Membrane</location>
    </subcellularLocation>
</comment>
<evidence type="ECO:0000313" key="7">
    <source>
        <dbReference type="EMBL" id="GAA4022735.1"/>
    </source>
</evidence>
<comment type="caution">
    <text evidence="7">The sequence shown here is derived from an EMBL/GenBank/DDBJ whole genome shotgun (WGS) entry which is preliminary data.</text>
</comment>
<organism evidence="7 8">
    <name type="scientific">Actimicrobium antarcticum</name>
    <dbReference type="NCBI Taxonomy" id="1051899"/>
    <lineage>
        <taxon>Bacteria</taxon>
        <taxon>Pseudomonadati</taxon>
        <taxon>Pseudomonadota</taxon>
        <taxon>Betaproteobacteria</taxon>
        <taxon>Burkholderiales</taxon>
        <taxon>Oxalobacteraceae</taxon>
        <taxon>Actimicrobium</taxon>
    </lineage>
</organism>
<comment type="similarity">
    <text evidence="2 6">Belongs to the SURF1 family.</text>
</comment>
<sequence>MRIRFHFRLIPFVAASLLVLLGIVLGQWQTQRALAKQQIETSLAARAAAPALVLGENLVKPEDAEYRRVNVRGHFVADWPVYLDNRPYNGRPGAYVVMPFKIDGSSLHVLIERGWIPLNIANRSKIYPFQTPAGDVDISGIARRRSGHVMQLGSPAPLTRGAMVQNLDLAEFAQASGMTLQPILIEQAASPNDQQEGLVRDWPKPSSGIDMHRGYAFQWYALALMAFIFFVVTGFRREAK</sequence>
<dbReference type="PANTHER" id="PTHR23427:SF2">
    <property type="entry name" value="SURFEIT LOCUS PROTEIN 1"/>
    <property type="match status" value="1"/>
</dbReference>
<gene>
    <name evidence="7" type="ORF">GCM10022212_20040</name>
</gene>
<feature type="transmembrane region" description="Helical" evidence="6">
    <location>
        <begin position="217"/>
        <end position="235"/>
    </location>
</feature>
<dbReference type="EMBL" id="BAAAZE010000008">
    <property type="protein sequence ID" value="GAA4022735.1"/>
    <property type="molecule type" value="Genomic_DNA"/>
</dbReference>
<evidence type="ECO:0000313" key="8">
    <source>
        <dbReference type="Proteomes" id="UP001501353"/>
    </source>
</evidence>
<keyword evidence="8" id="KW-1185">Reference proteome</keyword>
<evidence type="ECO:0000256" key="1">
    <source>
        <dbReference type="ARBA" id="ARBA00004370"/>
    </source>
</evidence>
<dbReference type="PROSITE" id="PS50895">
    <property type="entry name" value="SURF1"/>
    <property type="match status" value="1"/>
</dbReference>
<evidence type="ECO:0000256" key="5">
    <source>
        <dbReference type="ARBA" id="ARBA00023136"/>
    </source>
</evidence>
<evidence type="ECO:0000256" key="6">
    <source>
        <dbReference type="RuleBase" id="RU363076"/>
    </source>
</evidence>
<keyword evidence="5 6" id="KW-0472">Membrane</keyword>